<keyword evidence="1" id="KW-1133">Transmembrane helix</keyword>
<dbReference type="Proteomes" id="UP000001683">
    <property type="component" value="Chromosome"/>
</dbReference>
<dbReference type="AlphaFoldDB" id="B2A8I4"/>
<gene>
    <name evidence="2" type="ordered locus">Nther_2302</name>
</gene>
<dbReference type="EMBL" id="CP001034">
    <property type="protein sequence ID" value="ACB85868.1"/>
    <property type="molecule type" value="Genomic_DNA"/>
</dbReference>
<feature type="transmembrane region" description="Helical" evidence="1">
    <location>
        <begin position="34"/>
        <end position="53"/>
    </location>
</feature>
<sequence>MSPRKFNLVGLILIFGFILTLLLSVERIRLGARPGLGLITAGLLFPLVFLSYYQDYQFILDRFKNFLFTKSEGLVIKYFFLVFCYLGILFIVGYALYTNFMFYIFWFLVAAPGLSFGLVKMLKKYL</sequence>
<protein>
    <submittedName>
        <fullName evidence="2">Uncharacterized protein</fullName>
    </submittedName>
</protein>
<dbReference type="HOGENOM" id="CLU_1979140_0_0_9"/>
<organism evidence="2 3">
    <name type="scientific">Natranaerobius thermophilus (strain ATCC BAA-1301 / DSM 18059 / JW/NM-WN-LF)</name>
    <dbReference type="NCBI Taxonomy" id="457570"/>
    <lineage>
        <taxon>Bacteria</taxon>
        <taxon>Bacillati</taxon>
        <taxon>Bacillota</taxon>
        <taxon>Clostridia</taxon>
        <taxon>Natranaerobiales</taxon>
        <taxon>Natranaerobiaceae</taxon>
        <taxon>Natranaerobius</taxon>
    </lineage>
</organism>
<dbReference type="STRING" id="457570.Nther_2302"/>
<evidence type="ECO:0000313" key="2">
    <source>
        <dbReference type="EMBL" id="ACB85868.1"/>
    </source>
</evidence>
<dbReference type="KEGG" id="nth:Nther_2302"/>
<feature type="transmembrane region" description="Helical" evidence="1">
    <location>
        <begin position="103"/>
        <end position="122"/>
    </location>
</feature>
<reference evidence="2 3" key="2">
    <citation type="journal article" date="2011" name="J. Bacteriol.">
        <title>Complete genome sequence of the anaerobic, halophilic alkalithermophile Natranaerobius thermophilus JW/NM-WN-LF.</title>
        <authorList>
            <person name="Zhao B."/>
            <person name="Mesbah N.M."/>
            <person name="Dalin E."/>
            <person name="Goodwin L."/>
            <person name="Nolan M."/>
            <person name="Pitluck S."/>
            <person name="Chertkov O."/>
            <person name="Brettin T.S."/>
            <person name="Han J."/>
            <person name="Larimer F.W."/>
            <person name="Land M.L."/>
            <person name="Hauser L."/>
            <person name="Kyrpides N."/>
            <person name="Wiegel J."/>
        </authorList>
    </citation>
    <scope>NUCLEOTIDE SEQUENCE [LARGE SCALE GENOMIC DNA]</scope>
    <source>
        <strain evidence="3">ATCC BAA-1301 / DSM 18059 / JW/NM-WN-LF</strain>
    </source>
</reference>
<proteinExistence type="predicted"/>
<evidence type="ECO:0000256" key="1">
    <source>
        <dbReference type="SAM" id="Phobius"/>
    </source>
</evidence>
<reference evidence="2 3" key="1">
    <citation type="submission" date="2008-04" db="EMBL/GenBank/DDBJ databases">
        <title>Complete sequence of chromosome of Natranaerobius thermophilus JW/NM-WN-LF.</title>
        <authorList>
            <consortium name="US DOE Joint Genome Institute"/>
            <person name="Copeland A."/>
            <person name="Lucas S."/>
            <person name="Lapidus A."/>
            <person name="Glavina del Rio T."/>
            <person name="Dalin E."/>
            <person name="Tice H."/>
            <person name="Bruce D."/>
            <person name="Goodwin L."/>
            <person name="Pitluck S."/>
            <person name="Chertkov O."/>
            <person name="Brettin T."/>
            <person name="Detter J.C."/>
            <person name="Han C."/>
            <person name="Kuske C.R."/>
            <person name="Schmutz J."/>
            <person name="Larimer F."/>
            <person name="Land M."/>
            <person name="Hauser L."/>
            <person name="Kyrpides N."/>
            <person name="Lykidis A."/>
            <person name="Mesbah N.M."/>
            <person name="Wiegel J."/>
        </authorList>
    </citation>
    <scope>NUCLEOTIDE SEQUENCE [LARGE SCALE GENOMIC DNA]</scope>
    <source>
        <strain evidence="3">ATCC BAA-1301 / DSM 18059 / JW/NM-WN-LF</strain>
    </source>
</reference>
<keyword evidence="1" id="KW-0472">Membrane</keyword>
<evidence type="ECO:0000313" key="3">
    <source>
        <dbReference type="Proteomes" id="UP000001683"/>
    </source>
</evidence>
<accession>B2A8I4</accession>
<dbReference type="InParanoid" id="B2A8I4"/>
<dbReference type="RefSeq" id="WP_012448718.1">
    <property type="nucleotide sequence ID" value="NC_010718.1"/>
</dbReference>
<keyword evidence="1" id="KW-0812">Transmembrane</keyword>
<keyword evidence="3" id="KW-1185">Reference proteome</keyword>
<name>B2A8I4_NATTJ</name>
<feature type="transmembrane region" description="Helical" evidence="1">
    <location>
        <begin position="74"/>
        <end position="97"/>
    </location>
</feature>